<dbReference type="InterPro" id="IPR015940">
    <property type="entry name" value="UBA"/>
</dbReference>
<feature type="compositionally biased region" description="Low complexity" evidence="1">
    <location>
        <begin position="775"/>
        <end position="788"/>
    </location>
</feature>
<accession>A0A0C9UX20</accession>
<dbReference type="SUPFAM" id="SSF46934">
    <property type="entry name" value="UBA-like"/>
    <property type="match status" value="1"/>
</dbReference>
<feature type="region of interest" description="Disordered" evidence="1">
    <location>
        <begin position="736"/>
        <end position="967"/>
    </location>
</feature>
<dbReference type="AlphaFoldDB" id="A0A0C9UX20"/>
<dbReference type="SMART" id="SM00165">
    <property type="entry name" value="UBA"/>
    <property type="match status" value="1"/>
</dbReference>
<feature type="compositionally biased region" description="Low complexity" evidence="1">
    <location>
        <begin position="622"/>
        <end position="641"/>
    </location>
</feature>
<name>A0A0C9UX20_SPHS4</name>
<feature type="region of interest" description="Disordered" evidence="1">
    <location>
        <begin position="508"/>
        <end position="674"/>
    </location>
</feature>
<feature type="compositionally biased region" description="Low complexity" evidence="1">
    <location>
        <begin position="851"/>
        <end position="891"/>
    </location>
</feature>
<dbReference type="GO" id="GO:0005509">
    <property type="term" value="F:calcium ion binding"/>
    <property type="evidence" value="ECO:0007669"/>
    <property type="project" value="InterPro"/>
</dbReference>
<dbReference type="GO" id="GO:0005737">
    <property type="term" value="C:cytoplasm"/>
    <property type="evidence" value="ECO:0007669"/>
    <property type="project" value="TreeGrafter"/>
</dbReference>
<dbReference type="Gene3D" id="1.10.8.10">
    <property type="entry name" value="DNA helicase RuvA subunit, C-terminal domain"/>
    <property type="match status" value="1"/>
</dbReference>
<dbReference type="CDD" id="cd00052">
    <property type="entry name" value="EH"/>
    <property type="match status" value="3"/>
</dbReference>
<dbReference type="PANTHER" id="PTHR11216:SF170">
    <property type="entry name" value="DYNAMIN ASSOCIATED PROTEIN 160, ISOFORM D"/>
    <property type="match status" value="1"/>
</dbReference>
<feature type="compositionally biased region" description="Pro residues" evidence="1">
    <location>
        <begin position="751"/>
        <end position="769"/>
    </location>
</feature>
<dbReference type="EMBL" id="KN837273">
    <property type="protein sequence ID" value="KIJ29866.1"/>
    <property type="molecule type" value="Genomic_DNA"/>
</dbReference>
<protein>
    <submittedName>
        <fullName evidence="5">Unplaced genomic scaffold SPHSTscaffold_198, whole genome shotgun sequence</fullName>
    </submittedName>
</protein>
<dbReference type="CDD" id="cd14270">
    <property type="entry name" value="UBA"/>
    <property type="match status" value="1"/>
</dbReference>
<gene>
    <name evidence="5" type="ORF">M422DRAFT_36793</name>
</gene>
<dbReference type="PROSITE" id="PS50030">
    <property type="entry name" value="UBA"/>
    <property type="match status" value="1"/>
</dbReference>
<feature type="compositionally biased region" description="Polar residues" evidence="1">
    <location>
        <begin position="818"/>
        <end position="845"/>
    </location>
</feature>
<dbReference type="GO" id="GO:0006897">
    <property type="term" value="P:endocytosis"/>
    <property type="evidence" value="ECO:0007669"/>
    <property type="project" value="TreeGrafter"/>
</dbReference>
<evidence type="ECO:0000259" key="4">
    <source>
        <dbReference type="PROSITE" id="PS50222"/>
    </source>
</evidence>
<feature type="compositionally biased region" description="Low complexity" evidence="1">
    <location>
        <begin position="900"/>
        <end position="910"/>
    </location>
</feature>
<dbReference type="GO" id="GO:0005886">
    <property type="term" value="C:plasma membrane"/>
    <property type="evidence" value="ECO:0007669"/>
    <property type="project" value="TreeGrafter"/>
</dbReference>
<evidence type="ECO:0000313" key="6">
    <source>
        <dbReference type="Proteomes" id="UP000054279"/>
    </source>
</evidence>
<dbReference type="OrthoDB" id="524326at2759"/>
<reference evidence="5 6" key="1">
    <citation type="submission" date="2014-06" db="EMBL/GenBank/DDBJ databases">
        <title>Evolutionary Origins and Diversification of the Mycorrhizal Mutualists.</title>
        <authorList>
            <consortium name="DOE Joint Genome Institute"/>
            <consortium name="Mycorrhizal Genomics Consortium"/>
            <person name="Kohler A."/>
            <person name="Kuo A."/>
            <person name="Nagy L.G."/>
            <person name="Floudas D."/>
            <person name="Copeland A."/>
            <person name="Barry K.W."/>
            <person name="Cichocki N."/>
            <person name="Veneault-Fourrey C."/>
            <person name="LaButti K."/>
            <person name="Lindquist E.A."/>
            <person name="Lipzen A."/>
            <person name="Lundell T."/>
            <person name="Morin E."/>
            <person name="Murat C."/>
            <person name="Riley R."/>
            <person name="Ohm R."/>
            <person name="Sun H."/>
            <person name="Tunlid A."/>
            <person name="Henrissat B."/>
            <person name="Grigoriev I.V."/>
            <person name="Hibbett D.S."/>
            <person name="Martin F."/>
        </authorList>
    </citation>
    <scope>NUCLEOTIDE SEQUENCE [LARGE SCALE GENOMIC DNA]</scope>
    <source>
        <strain evidence="5 6">SS14</strain>
    </source>
</reference>
<feature type="domain" description="EH" evidence="3">
    <location>
        <begin position="305"/>
        <end position="394"/>
    </location>
</feature>
<evidence type="ECO:0000259" key="3">
    <source>
        <dbReference type="PROSITE" id="PS50031"/>
    </source>
</evidence>
<feature type="compositionally biased region" description="Polar residues" evidence="1">
    <location>
        <begin position="736"/>
        <end position="747"/>
    </location>
</feature>
<evidence type="ECO:0000256" key="1">
    <source>
        <dbReference type="SAM" id="MobiDB-lite"/>
    </source>
</evidence>
<dbReference type="InterPro" id="IPR011992">
    <property type="entry name" value="EF-hand-dom_pair"/>
</dbReference>
<dbReference type="InterPro" id="IPR000261">
    <property type="entry name" value="EH_dom"/>
</dbReference>
<dbReference type="InterPro" id="IPR009060">
    <property type="entry name" value="UBA-like_sf"/>
</dbReference>
<feature type="compositionally biased region" description="Acidic residues" evidence="1">
    <location>
        <begin position="540"/>
        <end position="556"/>
    </location>
</feature>
<feature type="domain" description="EF-hand" evidence="4">
    <location>
        <begin position="338"/>
        <end position="373"/>
    </location>
</feature>
<feature type="compositionally biased region" description="Basic and acidic residues" evidence="1">
    <location>
        <begin position="599"/>
        <end position="616"/>
    </location>
</feature>
<dbReference type="Pfam" id="PF00627">
    <property type="entry name" value="UBA"/>
    <property type="match status" value="1"/>
</dbReference>
<dbReference type="Proteomes" id="UP000054279">
    <property type="component" value="Unassembled WGS sequence"/>
</dbReference>
<feature type="domain" description="EH" evidence="3">
    <location>
        <begin position="132"/>
        <end position="222"/>
    </location>
</feature>
<feature type="domain" description="UBA" evidence="2">
    <location>
        <begin position="977"/>
        <end position="1019"/>
    </location>
</feature>
<evidence type="ECO:0000313" key="5">
    <source>
        <dbReference type="EMBL" id="KIJ29866.1"/>
    </source>
</evidence>
<feature type="compositionally biased region" description="Basic and acidic residues" evidence="1">
    <location>
        <begin position="931"/>
        <end position="944"/>
    </location>
</feature>
<dbReference type="Pfam" id="PF12763">
    <property type="entry name" value="EH"/>
    <property type="match status" value="3"/>
</dbReference>
<organism evidence="5 6">
    <name type="scientific">Sphaerobolus stellatus (strain SS14)</name>
    <dbReference type="NCBI Taxonomy" id="990650"/>
    <lineage>
        <taxon>Eukaryota</taxon>
        <taxon>Fungi</taxon>
        <taxon>Dikarya</taxon>
        <taxon>Basidiomycota</taxon>
        <taxon>Agaricomycotina</taxon>
        <taxon>Agaricomycetes</taxon>
        <taxon>Phallomycetidae</taxon>
        <taxon>Geastrales</taxon>
        <taxon>Sphaerobolaceae</taxon>
        <taxon>Sphaerobolus</taxon>
    </lineage>
</organism>
<dbReference type="SUPFAM" id="SSF47473">
    <property type="entry name" value="EF-hand"/>
    <property type="match status" value="3"/>
</dbReference>
<dbReference type="SMART" id="SM00027">
    <property type="entry name" value="EH"/>
    <property type="match status" value="3"/>
</dbReference>
<dbReference type="GO" id="GO:0016197">
    <property type="term" value="P:endosomal transport"/>
    <property type="evidence" value="ECO:0007669"/>
    <property type="project" value="TreeGrafter"/>
</dbReference>
<dbReference type="InterPro" id="IPR002048">
    <property type="entry name" value="EF_hand_dom"/>
</dbReference>
<dbReference type="Gene3D" id="1.10.238.10">
    <property type="entry name" value="EF-hand"/>
    <property type="match status" value="3"/>
</dbReference>
<dbReference type="PANTHER" id="PTHR11216">
    <property type="entry name" value="EH DOMAIN"/>
    <property type="match status" value="1"/>
</dbReference>
<proteinExistence type="predicted"/>
<feature type="domain" description="EH" evidence="3">
    <location>
        <begin position="10"/>
        <end position="108"/>
    </location>
</feature>
<dbReference type="PROSITE" id="PS50031">
    <property type="entry name" value="EH"/>
    <property type="match status" value="3"/>
</dbReference>
<sequence>MSSVSPTPAETSLISQIFTIADPQGLGIITSDAAVQILSGSNLPTSVLGEIWAIADQENNGFLTRKGAGIAVRLIGHAQKGENVNEELLAKPGPLAVIEGISPKLTSSTTSATSLPTSLNSIVQVPSLTQEDKTKFLKLFIGCGPVNGLLSGEKARDVFVKSRLPYEKLSQIWNLADTKARGALDATDFTLGMHFIQACMSSPSFSLPDTLPRWLYEQASQSLDQPIITSHVTGASSNGLSSPLQSSFRLPQQMTGGSATFTPSLPAQPSSNQIVGSPSASSTFFSKLEPTKPSQSSLWEITPEAKAFSDKIFDGLDVAHRGFIEGDIAVPFMLKSNLSQVDLAQIWDLSDLNNDGQLTREGLAVAFHLIKIRKAGNELPASLPESLLRSIKPATQIDLLEDIFAEPPVVPQQTGGQLPTASRPILPTLEDAPTNGAPAGLSSLASSTSFEVVTTEDTKELDVFGENVQSESTPAPISFDDEISAFFTPPPQTVSPTINETTQAALLPKDEPEDFSNVASKPDESGLLDAQDDLLSPLNEIEESESDSSNSDDEVPEVASSKEVVSLKEVASPEEPYVNGAPPAITLETTAIQAPVGDSDNKVKESITADLQEEKPQSPLASGNSSPRRSRSPLSARSTSPHSVTAASPSDPFGGSVFVQTPLEPPPADIVPPTIETVLEPAPPAEANTTMSSINDFDEAFGTLSAAKEQPVFQFDSAFDDNFDFTSVTGNDVPNVSSVQGTNSVQTPVPSASPFPPVSSPLPSSPAPFEPIVKAPAPATPTAQSTSPFYGATSNGSPPTKAENAGVSFEDAFGFGLANSQNGTSQPAFSSVPNSLSSRQPTSPRSLAEFNAAAGNSSIAISTPPRQRSTSPPPIRSISPQSRSSSVLPPRTSSPPPRTSSPRLRVLSGSKGEGKPEGGSKHKLSIRFPFGRKDKSKDKEEKKNHPSIPPVPSGPSAAQNTLSPLAEIPLSGAVTPAVEDDVDQVKQLSSMGFSRTQSIAALEAHGYDLQRALNSLLGAA</sequence>
<dbReference type="HOGENOM" id="CLU_006395_0_0_1"/>
<evidence type="ECO:0000259" key="2">
    <source>
        <dbReference type="PROSITE" id="PS50030"/>
    </source>
</evidence>
<keyword evidence="6" id="KW-1185">Reference proteome</keyword>
<dbReference type="PROSITE" id="PS50222">
    <property type="entry name" value="EF_HAND_2"/>
    <property type="match status" value="1"/>
</dbReference>